<dbReference type="GO" id="GO:0004497">
    <property type="term" value="F:monooxygenase activity"/>
    <property type="evidence" value="ECO:0007669"/>
    <property type="project" value="UniProtKB-KW"/>
</dbReference>
<keyword evidence="2" id="KW-0408">Iron</keyword>
<organism evidence="3 4">
    <name type="scientific">Streptomyces caeruleatus</name>
    <dbReference type="NCBI Taxonomy" id="661399"/>
    <lineage>
        <taxon>Bacteria</taxon>
        <taxon>Bacillati</taxon>
        <taxon>Actinomycetota</taxon>
        <taxon>Actinomycetes</taxon>
        <taxon>Kitasatosporales</taxon>
        <taxon>Streptomycetaceae</taxon>
        <taxon>Streptomyces</taxon>
    </lineage>
</organism>
<accession>A0A117RQ94</accession>
<dbReference type="InterPro" id="IPR036396">
    <property type="entry name" value="Cyt_P450_sf"/>
</dbReference>
<keyword evidence="2" id="KW-0479">Metal-binding</keyword>
<dbReference type="PROSITE" id="PS00086">
    <property type="entry name" value="CYTOCHROME_P450"/>
    <property type="match status" value="1"/>
</dbReference>
<evidence type="ECO:0000313" key="4">
    <source>
        <dbReference type="Proteomes" id="UP000053429"/>
    </source>
</evidence>
<gene>
    <name evidence="3" type="ORF">AQJ67_16390</name>
</gene>
<evidence type="ECO:0000256" key="2">
    <source>
        <dbReference type="RuleBase" id="RU000461"/>
    </source>
</evidence>
<evidence type="ECO:0000256" key="1">
    <source>
        <dbReference type="ARBA" id="ARBA00010617"/>
    </source>
</evidence>
<proteinExistence type="inferred from homology"/>
<dbReference type="InterPro" id="IPR001128">
    <property type="entry name" value="Cyt_P450"/>
</dbReference>
<keyword evidence="2" id="KW-0560">Oxidoreductase</keyword>
<dbReference type="GO" id="GO:0020037">
    <property type="term" value="F:heme binding"/>
    <property type="evidence" value="ECO:0007669"/>
    <property type="project" value="InterPro"/>
</dbReference>
<keyword evidence="2" id="KW-0503">Monooxygenase</keyword>
<dbReference type="Pfam" id="PF00067">
    <property type="entry name" value="p450"/>
    <property type="match status" value="1"/>
</dbReference>
<dbReference type="Proteomes" id="UP000053429">
    <property type="component" value="Unassembled WGS sequence"/>
</dbReference>
<dbReference type="GO" id="GO:0005506">
    <property type="term" value="F:iron ion binding"/>
    <property type="evidence" value="ECO:0007669"/>
    <property type="project" value="InterPro"/>
</dbReference>
<dbReference type="Gene3D" id="1.10.630.10">
    <property type="entry name" value="Cytochrome P450"/>
    <property type="match status" value="2"/>
</dbReference>
<dbReference type="OrthoDB" id="3664945at2"/>
<name>A0A117RQ94_9ACTN</name>
<comment type="caution">
    <text evidence="3">The sequence shown here is derived from an EMBL/GenBank/DDBJ whole genome shotgun (WGS) entry which is preliminary data.</text>
</comment>
<dbReference type="PRINTS" id="PR00359">
    <property type="entry name" value="BP450"/>
</dbReference>
<dbReference type="InterPro" id="IPR017972">
    <property type="entry name" value="Cyt_P450_CS"/>
</dbReference>
<dbReference type="PRINTS" id="PR00385">
    <property type="entry name" value="P450"/>
</dbReference>
<dbReference type="RefSeq" id="WP_062719503.1">
    <property type="nucleotide sequence ID" value="NZ_KQ948928.1"/>
</dbReference>
<protein>
    <submittedName>
        <fullName evidence="3">Cytochrome</fullName>
    </submittedName>
</protein>
<dbReference type="InterPro" id="IPR002397">
    <property type="entry name" value="Cyt_P450_B"/>
</dbReference>
<dbReference type="PANTHER" id="PTHR46696">
    <property type="entry name" value="P450, PUTATIVE (EUROFUNG)-RELATED"/>
    <property type="match status" value="1"/>
</dbReference>
<dbReference type="EMBL" id="LMWY01000018">
    <property type="protein sequence ID" value="KUO03307.1"/>
    <property type="molecule type" value="Genomic_DNA"/>
</dbReference>
<dbReference type="SUPFAM" id="SSF48264">
    <property type="entry name" value="Cytochrome P450"/>
    <property type="match status" value="1"/>
</dbReference>
<dbReference type="GO" id="GO:0016705">
    <property type="term" value="F:oxidoreductase activity, acting on paired donors, with incorporation or reduction of molecular oxygen"/>
    <property type="evidence" value="ECO:0007669"/>
    <property type="project" value="InterPro"/>
</dbReference>
<evidence type="ECO:0000313" key="3">
    <source>
        <dbReference type="EMBL" id="KUO03307.1"/>
    </source>
</evidence>
<keyword evidence="4" id="KW-1185">Reference proteome</keyword>
<comment type="similarity">
    <text evidence="1 2">Belongs to the cytochrome P450 family.</text>
</comment>
<keyword evidence="2" id="KW-0349">Heme</keyword>
<dbReference type="STRING" id="661399.AQJ67_16390"/>
<dbReference type="AlphaFoldDB" id="A0A117RQ94"/>
<dbReference type="PANTHER" id="PTHR46696:SF1">
    <property type="entry name" value="CYTOCHROME P450 YJIB-RELATED"/>
    <property type="match status" value="1"/>
</dbReference>
<reference evidence="3 4" key="1">
    <citation type="submission" date="2015-10" db="EMBL/GenBank/DDBJ databases">
        <title>Draft genome sequence of Streptomyces caeruleatus NRRL B-24802, type strain for the species Streptomyces caeruleatus.</title>
        <authorList>
            <person name="Ruckert C."/>
            <person name="Winkler A."/>
            <person name="Kalinowski J."/>
            <person name="Kampfer P."/>
            <person name="Glaeser S."/>
        </authorList>
    </citation>
    <scope>NUCLEOTIDE SEQUENCE [LARGE SCALE GENOMIC DNA]</scope>
    <source>
        <strain evidence="3 4">NRRL B-24802</strain>
    </source>
</reference>
<sequence length="309" mass="34152">MTTNAAELPAADEAPFFPAPRSCPFSEPPQYAEFREAGGLHKVTIWNGTRHWLATRHADIRAVLSSPSFSADVRNPDFPLVHSNQPERMQSEAFDYYKALVERKRREPADDMISRLLSDHEGPDGFAPEMIPALVGLLVGAGHETTANMLGLGTVALLLNPDQRDCLREHPELAPSTAEEMLRYWSIVSTDPRRVATEDVEIGGQLVRKGEGVIVSLIAGNRDGRAFGAGEGECPADQLDIGRSARHHVAFGFGSHQCLGQNLARIEMQVAWPRLFERIPDLRLAVPEDELPFKKNSIVYGLTSLPVEW</sequence>